<accession>A0ABT6P2J9</accession>
<reference evidence="1 2" key="1">
    <citation type="submission" date="2023-04" db="EMBL/GenBank/DDBJ databases">
        <title>The genome sequence of Polyangium sorediatum DSM14670.</title>
        <authorList>
            <person name="Zhang X."/>
        </authorList>
    </citation>
    <scope>NUCLEOTIDE SEQUENCE [LARGE SCALE GENOMIC DNA]</scope>
    <source>
        <strain evidence="1 2">DSM 14670</strain>
    </source>
</reference>
<evidence type="ECO:0000313" key="2">
    <source>
        <dbReference type="Proteomes" id="UP001160301"/>
    </source>
</evidence>
<dbReference type="Proteomes" id="UP001160301">
    <property type="component" value="Unassembled WGS sequence"/>
</dbReference>
<evidence type="ECO:0000313" key="1">
    <source>
        <dbReference type="EMBL" id="MDI1434827.1"/>
    </source>
</evidence>
<dbReference type="EMBL" id="JARZHI010000048">
    <property type="protein sequence ID" value="MDI1434827.1"/>
    <property type="molecule type" value="Genomic_DNA"/>
</dbReference>
<protein>
    <submittedName>
        <fullName evidence="1">Uncharacterized protein</fullName>
    </submittedName>
</protein>
<dbReference type="RefSeq" id="WP_136966731.1">
    <property type="nucleotide sequence ID" value="NZ_JARZHI010000048.1"/>
</dbReference>
<name>A0ABT6P2J9_9BACT</name>
<gene>
    <name evidence="1" type="ORF">QHF89_35325</name>
</gene>
<keyword evidence="2" id="KW-1185">Reference proteome</keyword>
<proteinExistence type="predicted"/>
<sequence length="159" mass="16920">MFGPFDTPNVALGGAFQAALRWEWATLGVELRGVVDPLGEVDDAPVRTLLLTGVGLPCLVIREHARLCMPIAGGVYQATVGIQAKTEYGGAQPFGGAGLRVSYDLPVAARVKLRGYAELMVAGTRSEIEFVRLGARDAEPIWNTPFLLPSIGVGATWEP</sequence>
<organism evidence="1 2">
    <name type="scientific">Polyangium sorediatum</name>
    <dbReference type="NCBI Taxonomy" id="889274"/>
    <lineage>
        <taxon>Bacteria</taxon>
        <taxon>Pseudomonadati</taxon>
        <taxon>Myxococcota</taxon>
        <taxon>Polyangia</taxon>
        <taxon>Polyangiales</taxon>
        <taxon>Polyangiaceae</taxon>
        <taxon>Polyangium</taxon>
    </lineage>
</organism>
<comment type="caution">
    <text evidence="1">The sequence shown here is derived from an EMBL/GenBank/DDBJ whole genome shotgun (WGS) entry which is preliminary data.</text>
</comment>